<dbReference type="EMBL" id="BAAAVM010000098">
    <property type="protein sequence ID" value="GAA2770376.1"/>
    <property type="molecule type" value="Genomic_DNA"/>
</dbReference>
<proteinExistence type="predicted"/>
<evidence type="ECO:0000313" key="2">
    <source>
        <dbReference type="Proteomes" id="UP001500893"/>
    </source>
</evidence>
<comment type="caution">
    <text evidence="1">The sequence shown here is derived from an EMBL/GenBank/DDBJ whole genome shotgun (WGS) entry which is preliminary data.</text>
</comment>
<organism evidence="1 2">
    <name type="scientific">Streptomyces rameus</name>
    <dbReference type="NCBI Taxonomy" id="68261"/>
    <lineage>
        <taxon>Bacteria</taxon>
        <taxon>Bacillati</taxon>
        <taxon>Actinomycetota</taxon>
        <taxon>Actinomycetes</taxon>
        <taxon>Kitasatosporales</taxon>
        <taxon>Streptomycetaceae</taxon>
        <taxon>Streptomyces</taxon>
    </lineage>
</organism>
<protein>
    <submittedName>
        <fullName evidence="1">Uncharacterized protein</fullName>
    </submittedName>
</protein>
<evidence type="ECO:0000313" key="1">
    <source>
        <dbReference type="EMBL" id="GAA2770376.1"/>
    </source>
</evidence>
<reference evidence="1 2" key="1">
    <citation type="journal article" date="2019" name="Int. J. Syst. Evol. Microbiol.">
        <title>The Global Catalogue of Microorganisms (GCM) 10K type strain sequencing project: providing services to taxonomists for standard genome sequencing and annotation.</title>
        <authorList>
            <consortium name="The Broad Institute Genomics Platform"/>
            <consortium name="The Broad Institute Genome Sequencing Center for Infectious Disease"/>
            <person name="Wu L."/>
            <person name="Ma J."/>
        </authorList>
    </citation>
    <scope>NUCLEOTIDE SEQUENCE [LARGE SCALE GENOMIC DNA]</scope>
    <source>
        <strain evidence="1 2">JCM 11574</strain>
    </source>
</reference>
<gene>
    <name evidence="1" type="ORF">GCM10010521_54230</name>
</gene>
<accession>A0ABN3UY39</accession>
<dbReference type="RefSeq" id="WP_345056631.1">
    <property type="nucleotide sequence ID" value="NZ_BAAAVM010000098.1"/>
</dbReference>
<dbReference type="Proteomes" id="UP001500893">
    <property type="component" value="Unassembled WGS sequence"/>
</dbReference>
<name>A0ABN3UY39_9ACTN</name>
<keyword evidence="2" id="KW-1185">Reference proteome</keyword>
<sequence>MILVRVGSVIMVSMGESVPQVDLTDSFPTPFADAFAQRAEEAQADKAPSNGTPASGN</sequence>